<dbReference type="Pfam" id="PF14348">
    <property type="entry name" value="DtrJ-like"/>
    <property type="match status" value="1"/>
</dbReference>
<accession>A0A845GEH9</accession>
<dbReference type="RefSeq" id="WP_161081962.1">
    <property type="nucleotide sequence ID" value="NZ_WWCX01000001.1"/>
</dbReference>
<feature type="transmembrane region" description="Helical" evidence="1">
    <location>
        <begin position="185"/>
        <end position="203"/>
    </location>
</feature>
<comment type="caution">
    <text evidence="2">The sequence shown here is derived from an EMBL/GenBank/DDBJ whole genome shotgun (WGS) entry which is preliminary data.</text>
</comment>
<dbReference type="Proteomes" id="UP000447355">
    <property type="component" value="Unassembled WGS sequence"/>
</dbReference>
<name>A0A845GEH9_9BURK</name>
<evidence type="ECO:0000313" key="2">
    <source>
        <dbReference type="EMBL" id="MYM92704.1"/>
    </source>
</evidence>
<gene>
    <name evidence="2" type="ORF">GTP90_02380</name>
</gene>
<dbReference type="EMBL" id="WWCX01000001">
    <property type="protein sequence ID" value="MYM92704.1"/>
    <property type="molecule type" value="Genomic_DNA"/>
</dbReference>
<reference evidence="2" key="1">
    <citation type="submission" date="2019-12" db="EMBL/GenBank/DDBJ databases">
        <title>Novel species isolated from a subtropical stream in China.</title>
        <authorList>
            <person name="Lu H."/>
        </authorList>
    </citation>
    <scope>NUCLEOTIDE SEQUENCE [LARGE SCALE GENOMIC DNA]</scope>
    <source>
        <strain evidence="2">FT81W</strain>
    </source>
</reference>
<dbReference type="AlphaFoldDB" id="A0A845GEH9"/>
<organism evidence="2 3">
    <name type="scientific">Duganella vulcania</name>
    <dbReference type="NCBI Taxonomy" id="2692166"/>
    <lineage>
        <taxon>Bacteria</taxon>
        <taxon>Pseudomonadati</taxon>
        <taxon>Pseudomonadota</taxon>
        <taxon>Betaproteobacteria</taxon>
        <taxon>Burkholderiales</taxon>
        <taxon>Oxalobacteraceae</taxon>
        <taxon>Telluria group</taxon>
        <taxon>Duganella</taxon>
    </lineage>
</organism>
<keyword evidence="1" id="KW-0472">Membrane</keyword>
<sequence>MTFRRFLIWFLIILVEVVIVTVALSSDTISRAASREREMVVSTFGEEMASSIIKRTDVVYKRYFFDSGWIKGSYEAFVPSRDELSDSRSLADMGRPMFKVMDQKLRTFWTAVYYGTQRMTILMMWLPYLMPFVVAVIVDGMATRKKRQFNYEYANPVVFGAMSHAVLALISFPFLYFLLPFPVNPLVSPIWIGVFCLALFAMISHTQRLA</sequence>
<evidence type="ECO:0000256" key="1">
    <source>
        <dbReference type="SAM" id="Phobius"/>
    </source>
</evidence>
<feature type="transmembrane region" description="Helical" evidence="1">
    <location>
        <begin position="153"/>
        <end position="179"/>
    </location>
</feature>
<keyword evidence="1" id="KW-0812">Transmembrane</keyword>
<keyword evidence="1" id="KW-1133">Transmembrane helix</keyword>
<protein>
    <submittedName>
        <fullName evidence="2">DUF4400 domain-containing protein</fullName>
    </submittedName>
</protein>
<evidence type="ECO:0000313" key="3">
    <source>
        <dbReference type="Proteomes" id="UP000447355"/>
    </source>
</evidence>
<feature type="transmembrane region" description="Helical" evidence="1">
    <location>
        <begin position="7"/>
        <end position="26"/>
    </location>
</feature>
<proteinExistence type="predicted"/>
<dbReference type="InterPro" id="IPR022266">
    <property type="entry name" value="DtrJ-like"/>
</dbReference>
<feature type="transmembrane region" description="Helical" evidence="1">
    <location>
        <begin position="122"/>
        <end position="141"/>
    </location>
</feature>